<organism evidence="1 2">
    <name type="scientific">Kiloniella antarctica</name>
    <dbReference type="NCBI Taxonomy" id="1550907"/>
    <lineage>
        <taxon>Bacteria</taxon>
        <taxon>Pseudomonadati</taxon>
        <taxon>Pseudomonadota</taxon>
        <taxon>Alphaproteobacteria</taxon>
        <taxon>Rhodospirillales</taxon>
        <taxon>Kiloniellaceae</taxon>
        <taxon>Kiloniella</taxon>
    </lineage>
</organism>
<dbReference type="RefSeq" id="WP_380252520.1">
    <property type="nucleotide sequence ID" value="NZ_JBHUII010000007.1"/>
</dbReference>
<evidence type="ECO:0000313" key="1">
    <source>
        <dbReference type="EMBL" id="MFD2206663.1"/>
    </source>
</evidence>
<dbReference type="Proteomes" id="UP001597294">
    <property type="component" value="Unassembled WGS sequence"/>
</dbReference>
<evidence type="ECO:0008006" key="3">
    <source>
        <dbReference type="Google" id="ProtNLM"/>
    </source>
</evidence>
<accession>A0ABW5BKH6</accession>
<proteinExistence type="predicted"/>
<dbReference type="EMBL" id="JBHUII010000007">
    <property type="protein sequence ID" value="MFD2206663.1"/>
    <property type="molecule type" value="Genomic_DNA"/>
</dbReference>
<gene>
    <name evidence="1" type="ORF">ACFSKO_13615</name>
</gene>
<evidence type="ECO:0000313" key="2">
    <source>
        <dbReference type="Proteomes" id="UP001597294"/>
    </source>
</evidence>
<protein>
    <recommendedName>
        <fullName evidence="3">ABC-type transport auxiliary lipoprotein component domain-containing protein</fullName>
    </recommendedName>
</protein>
<comment type="caution">
    <text evidence="1">The sequence shown here is derived from an EMBL/GenBank/DDBJ whole genome shotgun (WGS) entry which is preliminary data.</text>
</comment>
<keyword evidence="2" id="KW-1185">Reference proteome</keyword>
<dbReference type="PROSITE" id="PS51257">
    <property type="entry name" value="PROKAR_LIPOPROTEIN"/>
    <property type="match status" value="1"/>
</dbReference>
<name>A0ABW5BKH6_9PROT</name>
<reference evidence="2" key="1">
    <citation type="journal article" date="2019" name="Int. J. Syst. Evol. Microbiol.">
        <title>The Global Catalogue of Microorganisms (GCM) 10K type strain sequencing project: providing services to taxonomists for standard genome sequencing and annotation.</title>
        <authorList>
            <consortium name="The Broad Institute Genomics Platform"/>
            <consortium name="The Broad Institute Genome Sequencing Center for Infectious Disease"/>
            <person name="Wu L."/>
            <person name="Ma J."/>
        </authorList>
    </citation>
    <scope>NUCLEOTIDE SEQUENCE [LARGE SCALE GENOMIC DNA]</scope>
    <source>
        <strain evidence="2">CGMCC 4.7192</strain>
    </source>
</reference>
<sequence>MLNRRTFFLSGLALTGIALVGCKTVPTTYEHANLTYGHLPAYQLLVREVLIDQTYISPAQNPNVEHLFAVSPAQASTRWAKDRLKAEGTENVLHFIIKDAAVIEEKLEKQKGVTGLFTYDQSERYSGVLEVELQVLNEQGYKEASVMARAERSVTVAENIKLREREKIWFKLTEDLMAEIDRQLQQGIAKHLNHLVM</sequence>